<accession>A0A1H7GK32</accession>
<organism evidence="1 2">
    <name type="scientific">Atopomonas hussainii</name>
    <dbReference type="NCBI Taxonomy" id="1429083"/>
    <lineage>
        <taxon>Bacteria</taxon>
        <taxon>Pseudomonadati</taxon>
        <taxon>Pseudomonadota</taxon>
        <taxon>Gammaproteobacteria</taxon>
        <taxon>Pseudomonadales</taxon>
        <taxon>Pseudomonadaceae</taxon>
        <taxon>Atopomonas</taxon>
    </lineage>
</organism>
<sequence>MTDSNPAEPIDFAAEKAKRVHDLNDKRLAQVRAAFSAALPLPKANKPRKKKTKKKR</sequence>
<dbReference type="RefSeq" id="WP_175474870.1">
    <property type="nucleotide sequence ID" value="NZ_FOAS01000002.1"/>
</dbReference>
<dbReference type="EMBL" id="FOAS01000002">
    <property type="protein sequence ID" value="SEK38449.1"/>
    <property type="molecule type" value="Genomic_DNA"/>
</dbReference>
<protein>
    <submittedName>
        <fullName evidence="1">Uncharacterized protein</fullName>
    </submittedName>
</protein>
<proteinExistence type="predicted"/>
<evidence type="ECO:0000313" key="2">
    <source>
        <dbReference type="Proteomes" id="UP000185766"/>
    </source>
</evidence>
<reference evidence="1 2" key="1">
    <citation type="submission" date="2016-10" db="EMBL/GenBank/DDBJ databases">
        <authorList>
            <person name="de Groot N.N."/>
        </authorList>
    </citation>
    <scope>NUCLEOTIDE SEQUENCE [LARGE SCALE GENOMIC DNA]</scope>
    <source>
        <strain evidence="1 2">JCM 19513</strain>
    </source>
</reference>
<dbReference type="Proteomes" id="UP000185766">
    <property type="component" value="Unassembled WGS sequence"/>
</dbReference>
<keyword evidence="2" id="KW-1185">Reference proteome</keyword>
<evidence type="ECO:0000313" key="1">
    <source>
        <dbReference type="EMBL" id="SEK38449.1"/>
    </source>
</evidence>
<dbReference type="AlphaFoldDB" id="A0A1H7GK32"/>
<name>A0A1H7GK32_9GAMM</name>
<gene>
    <name evidence="1" type="ORF">SAMN05216214_102104</name>
</gene>
<dbReference type="STRING" id="1429083.GCA_001885685_02873"/>